<evidence type="ECO:0000256" key="3">
    <source>
        <dbReference type="ARBA" id="ARBA00022692"/>
    </source>
</evidence>
<proteinExistence type="inferred from homology"/>
<keyword evidence="8" id="KW-1185">Reference proteome</keyword>
<dbReference type="OrthoDB" id="9799225at2"/>
<name>A0A4Q7E8I8_9CYAN</name>
<sequence>MPLDQTKLTKATGQLVPILLIIITVLLSVYALQITRPVTMPLAFAFFIAVLAEPLQTRLAQHVPKWVAMIGVLLVLAGILGLFVGAAELSLELIEPRLPEYGDRLQSLINSAQAWLASYGLPTGSGSQSDGAISQLFQQAIGGVQSLLKAVSLLVLVASFLALLLLEVNDYRDRTLRAFPDQAGQHIVHAVDSMGSKLRRYFLVVALTSLMTGLLTWGWCIILGVGLAFTWGLLAFILNFIPTLGSIVAAIVPALVATLFQGPGIGAATLIGLAIIQTILGNFVDPKLQGKYLKLSPFVALLSIVFWGWVWGIPGAFIGVPMTAAIVLFANEFESSRPIAIMLGSSE</sequence>
<organism evidence="7 8">
    <name type="scientific">Leptolyngbya iicbica LK</name>
    <dbReference type="NCBI Taxonomy" id="2294035"/>
    <lineage>
        <taxon>Bacteria</taxon>
        <taxon>Bacillati</taxon>
        <taxon>Cyanobacteriota</taxon>
        <taxon>Cyanophyceae</taxon>
        <taxon>Leptolyngbyales</taxon>
        <taxon>Leptolyngbyaceae</taxon>
        <taxon>Leptolyngbya group</taxon>
        <taxon>Leptolyngbya</taxon>
        <taxon>Leptolyngbya iicbica</taxon>
    </lineage>
</organism>
<dbReference type="InterPro" id="IPR002549">
    <property type="entry name" value="AI-2E-like"/>
</dbReference>
<dbReference type="PANTHER" id="PTHR21716:SF64">
    <property type="entry name" value="AI-2 TRANSPORT PROTEIN TQSA"/>
    <property type="match status" value="1"/>
</dbReference>
<feature type="transmembrane region" description="Helical" evidence="6">
    <location>
        <begin position="264"/>
        <end position="284"/>
    </location>
</feature>
<gene>
    <name evidence="7" type="ORF">DYY88_07725</name>
</gene>
<dbReference type="Proteomes" id="UP000292459">
    <property type="component" value="Unassembled WGS sequence"/>
</dbReference>
<accession>A0A4Q7E8I8</accession>
<feature type="transmembrane region" description="Helical" evidence="6">
    <location>
        <begin position="147"/>
        <end position="166"/>
    </location>
</feature>
<keyword evidence="5 6" id="KW-0472">Membrane</keyword>
<feature type="transmembrane region" description="Helical" evidence="6">
    <location>
        <begin position="38"/>
        <end position="55"/>
    </location>
</feature>
<evidence type="ECO:0000256" key="4">
    <source>
        <dbReference type="ARBA" id="ARBA00022989"/>
    </source>
</evidence>
<dbReference type="EMBL" id="QVFV01000002">
    <property type="protein sequence ID" value="RZM78684.1"/>
    <property type="molecule type" value="Genomic_DNA"/>
</dbReference>
<evidence type="ECO:0000256" key="2">
    <source>
        <dbReference type="ARBA" id="ARBA00009773"/>
    </source>
</evidence>
<comment type="similarity">
    <text evidence="2">Belongs to the autoinducer-2 exporter (AI-2E) (TC 2.A.86) family.</text>
</comment>
<keyword evidence="4 6" id="KW-1133">Transmembrane helix</keyword>
<evidence type="ECO:0000313" key="8">
    <source>
        <dbReference type="Proteomes" id="UP000292459"/>
    </source>
</evidence>
<protein>
    <submittedName>
        <fullName evidence="7">AI-2E family transporter</fullName>
    </submittedName>
</protein>
<keyword evidence="3 6" id="KW-0812">Transmembrane</keyword>
<dbReference type="AlphaFoldDB" id="A0A4Q7E8I8"/>
<evidence type="ECO:0000256" key="6">
    <source>
        <dbReference type="SAM" id="Phobius"/>
    </source>
</evidence>
<dbReference type="Pfam" id="PF01594">
    <property type="entry name" value="AI-2E_transport"/>
    <property type="match status" value="1"/>
</dbReference>
<feature type="transmembrane region" description="Helical" evidence="6">
    <location>
        <begin position="233"/>
        <end position="257"/>
    </location>
</feature>
<evidence type="ECO:0000256" key="5">
    <source>
        <dbReference type="ARBA" id="ARBA00023136"/>
    </source>
</evidence>
<feature type="transmembrane region" description="Helical" evidence="6">
    <location>
        <begin position="12"/>
        <end position="32"/>
    </location>
</feature>
<comment type="caution">
    <text evidence="7">The sequence shown here is derived from an EMBL/GenBank/DDBJ whole genome shotgun (WGS) entry which is preliminary data.</text>
</comment>
<evidence type="ECO:0000313" key="7">
    <source>
        <dbReference type="EMBL" id="RZM78684.1"/>
    </source>
</evidence>
<feature type="transmembrane region" description="Helical" evidence="6">
    <location>
        <begin position="304"/>
        <end position="330"/>
    </location>
</feature>
<comment type="subcellular location">
    <subcellularLocation>
        <location evidence="1">Membrane</location>
        <topology evidence="1">Multi-pass membrane protein</topology>
    </subcellularLocation>
</comment>
<feature type="transmembrane region" description="Helical" evidence="6">
    <location>
        <begin position="67"/>
        <end position="87"/>
    </location>
</feature>
<dbReference type="PANTHER" id="PTHR21716">
    <property type="entry name" value="TRANSMEMBRANE PROTEIN"/>
    <property type="match status" value="1"/>
</dbReference>
<dbReference type="GO" id="GO:0016020">
    <property type="term" value="C:membrane"/>
    <property type="evidence" value="ECO:0007669"/>
    <property type="project" value="UniProtKB-SubCell"/>
</dbReference>
<evidence type="ECO:0000256" key="1">
    <source>
        <dbReference type="ARBA" id="ARBA00004141"/>
    </source>
</evidence>
<reference evidence="7 8" key="1">
    <citation type="submission" date="2018-11" db="EMBL/GenBank/DDBJ databases">
        <title>Whole genome sequencing of an environmental sample.</title>
        <authorList>
            <person name="Sarangi A.N."/>
            <person name="Singh D."/>
            <person name="Tripathy S."/>
        </authorList>
    </citation>
    <scope>NUCLEOTIDE SEQUENCE [LARGE SCALE GENOMIC DNA]</scope>
    <source>
        <strain evidence="7 8">Lakshadweep</strain>
    </source>
</reference>
<feature type="transmembrane region" description="Helical" evidence="6">
    <location>
        <begin position="201"/>
        <end position="227"/>
    </location>
</feature>
<dbReference type="GO" id="GO:0055085">
    <property type="term" value="P:transmembrane transport"/>
    <property type="evidence" value="ECO:0007669"/>
    <property type="project" value="TreeGrafter"/>
</dbReference>
<dbReference type="RefSeq" id="WP_044151370.1">
    <property type="nucleotide sequence ID" value="NZ_QVFV01000002.1"/>
</dbReference>